<dbReference type="SUPFAM" id="SSF53955">
    <property type="entry name" value="Lysozyme-like"/>
    <property type="match status" value="1"/>
</dbReference>
<dbReference type="GO" id="GO:0030288">
    <property type="term" value="C:outer membrane-bounded periplasmic space"/>
    <property type="evidence" value="ECO:0007669"/>
    <property type="project" value="TreeGrafter"/>
</dbReference>
<comment type="subcellular location">
    <subcellularLocation>
        <location evidence="1">Cell membrane</location>
    </subcellularLocation>
</comment>
<dbReference type="GO" id="GO:0005886">
    <property type="term" value="C:plasma membrane"/>
    <property type="evidence" value="ECO:0007669"/>
    <property type="project" value="UniProtKB-SubCell"/>
</dbReference>
<dbReference type="AlphaFoldDB" id="A6VNH1"/>
<keyword evidence="12" id="KW-0812">Transmembrane</keyword>
<evidence type="ECO:0000256" key="12">
    <source>
        <dbReference type="SAM" id="Phobius"/>
    </source>
</evidence>
<dbReference type="InterPro" id="IPR001264">
    <property type="entry name" value="Glyco_trans_51"/>
</dbReference>
<protein>
    <submittedName>
        <fullName evidence="14">Glycosyl transferase family 51</fullName>
    </submittedName>
</protein>
<dbReference type="eggNOG" id="COG0744">
    <property type="taxonomic scope" value="Bacteria"/>
</dbReference>
<dbReference type="KEGG" id="asu:Asuc_1153"/>
<dbReference type="STRING" id="339671.Asuc_1153"/>
<keyword evidence="4" id="KW-0328">Glycosyltransferase</keyword>
<dbReference type="InterPro" id="IPR050396">
    <property type="entry name" value="Glycosyltr_51/Transpeptidase"/>
</dbReference>
<sequence>MKKINLSKKNNLITILVKCLLYLNSVPLLILGIILLKLDVNGIKTDLEKLKLCVYDHSNKFLPYQFIEYLVAAEDHRFKLHNGVDFIAVLRVLYIYLRYRKYQGASTIEQQFVRVITGRYERTTRRKIREQILALLLVYYIKDKNLIAKSYLYVAFYGSGLNGLSSFLIRKNMHLEYFSNEEIISLVSRLKYPEPLVKSITWEDKIKNRVFLYKE</sequence>
<dbReference type="PANTHER" id="PTHR32282">
    <property type="entry name" value="BINDING PROTEIN TRANSPEPTIDASE, PUTATIVE-RELATED"/>
    <property type="match status" value="1"/>
</dbReference>
<dbReference type="Pfam" id="PF00912">
    <property type="entry name" value="Transgly"/>
    <property type="match status" value="1"/>
</dbReference>
<evidence type="ECO:0000313" key="15">
    <source>
        <dbReference type="Proteomes" id="UP000001114"/>
    </source>
</evidence>
<evidence type="ECO:0000256" key="1">
    <source>
        <dbReference type="ARBA" id="ARBA00004236"/>
    </source>
</evidence>
<keyword evidence="15" id="KW-1185">Reference proteome</keyword>
<proteinExistence type="predicted"/>
<dbReference type="EMBL" id="CP000746">
    <property type="protein sequence ID" value="ABR74518.1"/>
    <property type="molecule type" value="Genomic_DNA"/>
</dbReference>
<comment type="catalytic activity">
    <reaction evidence="10">
        <text>Preferential cleavage: (Ac)2-L-Lys-D-Ala-|-D-Ala. Also transpeptidation of peptidyl-alanyl moieties that are N-acyl substituents of D-alanine.</text>
        <dbReference type="EC" id="3.4.16.4"/>
    </reaction>
</comment>
<evidence type="ECO:0000256" key="11">
    <source>
        <dbReference type="ARBA" id="ARBA00049902"/>
    </source>
</evidence>
<evidence type="ECO:0000256" key="10">
    <source>
        <dbReference type="ARBA" id="ARBA00034000"/>
    </source>
</evidence>
<accession>A6VNH1</accession>
<dbReference type="GO" id="GO:0009002">
    <property type="term" value="F:serine-type D-Ala-D-Ala carboxypeptidase activity"/>
    <property type="evidence" value="ECO:0007669"/>
    <property type="project" value="UniProtKB-EC"/>
</dbReference>
<evidence type="ECO:0000313" key="14">
    <source>
        <dbReference type="EMBL" id="ABR74518.1"/>
    </source>
</evidence>
<keyword evidence="12" id="KW-1133">Transmembrane helix</keyword>
<evidence type="ECO:0000256" key="6">
    <source>
        <dbReference type="ARBA" id="ARBA00022960"/>
    </source>
</evidence>
<dbReference type="GO" id="GO:0008360">
    <property type="term" value="P:regulation of cell shape"/>
    <property type="evidence" value="ECO:0007669"/>
    <property type="project" value="UniProtKB-KW"/>
</dbReference>
<evidence type="ECO:0000256" key="2">
    <source>
        <dbReference type="ARBA" id="ARBA00004752"/>
    </source>
</evidence>
<evidence type="ECO:0000256" key="4">
    <source>
        <dbReference type="ARBA" id="ARBA00022676"/>
    </source>
</evidence>
<keyword evidence="8 12" id="KW-0472">Membrane</keyword>
<evidence type="ECO:0000256" key="7">
    <source>
        <dbReference type="ARBA" id="ARBA00022984"/>
    </source>
</evidence>
<dbReference type="InterPro" id="IPR036950">
    <property type="entry name" value="PBP_transglycosylase"/>
</dbReference>
<keyword evidence="6" id="KW-0133">Cell shape</keyword>
<keyword evidence="7" id="KW-0573">Peptidoglycan synthesis</keyword>
<organism evidence="14 15">
    <name type="scientific">Actinobacillus succinogenes (strain ATCC 55618 / DSM 22257 / CCUG 43843 / 130Z)</name>
    <dbReference type="NCBI Taxonomy" id="339671"/>
    <lineage>
        <taxon>Bacteria</taxon>
        <taxon>Pseudomonadati</taxon>
        <taxon>Pseudomonadota</taxon>
        <taxon>Gammaproteobacteria</taxon>
        <taxon>Pasteurellales</taxon>
        <taxon>Pasteurellaceae</taxon>
        <taxon>Actinobacillus</taxon>
    </lineage>
</organism>
<keyword evidence="5 14" id="KW-0808">Transferase</keyword>
<keyword evidence="9" id="KW-0961">Cell wall biogenesis/degradation</keyword>
<dbReference type="PANTHER" id="PTHR32282:SF11">
    <property type="entry name" value="PENICILLIN-BINDING PROTEIN 1B"/>
    <property type="match status" value="1"/>
</dbReference>
<evidence type="ECO:0000256" key="3">
    <source>
        <dbReference type="ARBA" id="ARBA00022475"/>
    </source>
</evidence>
<gene>
    <name evidence="14" type="ordered locus">Asuc_1153</name>
</gene>
<dbReference type="GO" id="GO:0008955">
    <property type="term" value="F:peptidoglycan glycosyltransferase activity"/>
    <property type="evidence" value="ECO:0007669"/>
    <property type="project" value="UniProtKB-EC"/>
</dbReference>
<dbReference type="CAZy" id="GT51">
    <property type="family name" value="Glycosyltransferase Family 51"/>
</dbReference>
<evidence type="ECO:0000259" key="13">
    <source>
        <dbReference type="Pfam" id="PF00912"/>
    </source>
</evidence>
<dbReference type="GO" id="GO:0071555">
    <property type="term" value="P:cell wall organization"/>
    <property type="evidence" value="ECO:0007669"/>
    <property type="project" value="UniProtKB-KW"/>
</dbReference>
<comment type="catalytic activity">
    <reaction evidence="11">
        <text>[GlcNAc-(1-&gt;4)-Mur2Ac(oyl-L-Ala-gamma-D-Glu-L-Lys-D-Ala-D-Ala)](n)-di-trans,octa-cis-undecaprenyl diphosphate + beta-D-GlcNAc-(1-&gt;4)-Mur2Ac(oyl-L-Ala-gamma-D-Glu-L-Lys-D-Ala-D-Ala)-di-trans,octa-cis-undecaprenyl diphosphate = [GlcNAc-(1-&gt;4)-Mur2Ac(oyl-L-Ala-gamma-D-Glu-L-Lys-D-Ala-D-Ala)](n+1)-di-trans,octa-cis-undecaprenyl diphosphate + di-trans,octa-cis-undecaprenyl diphosphate + H(+)</text>
        <dbReference type="Rhea" id="RHEA:23708"/>
        <dbReference type="Rhea" id="RHEA-COMP:9602"/>
        <dbReference type="Rhea" id="RHEA-COMP:9603"/>
        <dbReference type="ChEBI" id="CHEBI:15378"/>
        <dbReference type="ChEBI" id="CHEBI:58405"/>
        <dbReference type="ChEBI" id="CHEBI:60033"/>
        <dbReference type="ChEBI" id="CHEBI:78435"/>
        <dbReference type="EC" id="2.4.99.28"/>
    </reaction>
</comment>
<dbReference type="Proteomes" id="UP000001114">
    <property type="component" value="Chromosome"/>
</dbReference>
<feature type="domain" description="Glycosyl transferase family 51" evidence="13">
    <location>
        <begin position="62"/>
        <end position="194"/>
    </location>
</feature>
<evidence type="ECO:0000256" key="8">
    <source>
        <dbReference type="ARBA" id="ARBA00023136"/>
    </source>
</evidence>
<name>A6VNH1_ACTSZ</name>
<comment type="pathway">
    <text evidence="2">Cell wall biogenesis; peptidoglycan biosynthesis.</text>
</comment>
<feature type="transmembrane region" description="Helical" evidence="12">
    <location>
        <begin position="12"/>
        <end position="36"/>
    </location>
</feature>
<reference evidence="15" key="1">
    <citation type="journal article" date="2010" name="BMC Genomics">
        <title>A genomic perspective on the potential of Actinobacillus succinogenes for industrial succinate production.</title>
        <authorList>
            <person name="McKinlay J.B."/>
            <person name="Laivenieks M."/>
            <person name="Schindler B.D."/>
            <person name="McKinlay A.A."/>
            <person name="Siddaramappa S."/>
            <person name="Challacombe J.F."/>
            <person name="Lowry S.R."/>
            <person name="Clum A."/>
            <person name="Lapidus A.L."/>
            <person name="Burkhart K.B."/>
            <person name="Harkins V."/>
            <person name="Vieille C."/>
        </authorList>
    </citation>
    <scope>NUCLEOTIDE SEQUENCE [LARGE SCALE GENOMIC DNA]</scope>
    <source>
        <strain evidence="15">ATCC 55618 / DSM 22257 / CCUG 43843 / 130Z</strain>
    </source>
</reference>
<dbReference type="Gene3D" id="1.10.3810.10">
    <property type="entry name" value="Biosynthetic peptidoglycan transglycosylase-like"/>
    <property type="match status" value="1"/>
</dbReference>
<keyword evidence="3" id="KW-1003">Cell membrane</keyword>
<evidence type="ECO:0000256" key="9">
    <source>
        <dbReference type="ARBA" id="ARBA00023316"/>
    </source>
</evidence>
<dbReference type="InterPro" id="IPR023346">
    <property type="entry name" value="Lysozyme-like_dom_sf"/>
</dbReference>
<dbReference type="HOGENOM" id="CLU_109408_0_0_6"/>
<dbReference type="GO" id="GO:0009252">
    <property type="term" value="P:peptidoglycan biosynthetic process"/>
    <property type="evidence" value="ECO:0007669"/>
    <property type="project" value="UniProtKB-KW"/>
</dbReference>
<evidence type="ECO:0000256" key="5">
    <source>
        <dbReference type="ARBA" id="ARBA00022679"/>
    </source>
</evidence>